<comment type="caution">
    <text evidence="2">The sequence shown here is derived from an EMBL/GenBank/DDBJ whole genome shotgun (WGS) entry which is preliminary data.</text>
</comment>
<evidence type="ECO:0000313" key="3">
    <source>
        <dbReference type="Proteomes" id="UP000244925"/>
    </source>
</evidence>
<gene>
    <name evidence="2" type="ORF">C5O25_09160</name>
</gene>
<feature type="region of interest" description="Disordered" evidence="1">
    <location>
        <begin position="82"/>
        <end position="104"/>
    </location>
</feature>
<name>A0A2V1ISI2_9BACT</name>
<dbReference type="EMBL" id="PUBV01000019">
    <property type="protein sequence ID" value="PWB06800.1"/>
    <property type="molecule type" value="Genomic_DNA"/>
</dbReference>
<feature type="region of interest" description="Disordered" evidence="1">
    <location>
        <begin position="457"/>
        <end position="495"/>
    </location>
</feature>
<evidence type="ECO:0000313" key="2">
    <source>
        <dbReference type="EMBL" id="PWB06800.1"/>
    </source>
</evidence>
<reference evidence="3" key="1">
    <citation type="submission" date="2018-02" db="EMBL/GenBank/DDBJ databases">
        <authorList>
            <person name="Clavel T."/>
            <person name="Strowig T."/>
        </authorList>
    </citation>
    <scope>NUCLEOTIDE SEQUENCE [LARGE SCALE GENOMIC DNA]</scope>
    <source>
        <strain evidence="3">DSM 100764</strain>
    </source>
</reference>
<proteinExistence type="predicted"/>
<accession>A0A2V1ISI2</accession>
<dbReference type="RefSeq" id="WP_107036441.1">
    <property type="nucleotide sequence ID" value="NZ_PUBV01000019.1"/>
</dbReference>
<feature type="compositionally biased region" description="Basic and acidic residues" evidence="1">
    <location>
        <begin position="458"/>
        <end position="482"/>
    </location>
</feature>
<feature type="region of interest" description="Disordered" evidence="1">
    <location>
        <begin position="38"/>
        <end position="62"/>
    </location>
</feature>
<dbReference type="AlphaFoldDB" id="A0A2V1ISI2"/>
<protein>
    <submittedName>
        <fullName evidence="2">Uncharacterized protein</fullName>
    </submittedName>
</protein>
<sequence>MSTKRLQRVKVSATGVERGGGRVKQCVNLVRLRGALTPMTPIPSAEDDSNGGKPSGGSETYERRTAVYAPVRLVARVAGRMQRQTSAFTPSEGDPGRRQGMGDKDVASLSDMLGTAYCGLVAEAAENGMMLQPVACGYRLIGADGSVLYESGVGFVGAREGAQLCGVFCPGLTRRSPTDFTIADFAMEAEAYALEAEIPAYGADSGVAEVEIYVGEQLHPVDPDGLSEVRIDGAEGNNPTVRLALPGATTALTPNLRSLTSKAMMLSGCGMGWMRVAARIKAGEARVVRVGDAARGDVAVSRRLSDRVAVQAEEAAKHTLTAEERLLSAVGTPCGFRAERCVRSGDTAVMSGITTVRFEGVSPLEMVVAGEGDDLIELRARVTGRDGAEVVREAVMRGDFSTIARSVVVGYPSGDMSELHIEAVCGGVSKHFDAMLVPSADMSRSLHVTAGLAAAAPERIEEVRGEGERGEDGREHEEKEHMDDSEERGSGAARGRERRVGNALVAVAGDRIAACLLGAGVEVADMALADRSRTTWDSSRCHLYATASDGIYGVSVDMASERIAATSLSGVRVTGSLIPAREGYYAATGSGVVAIAGGCVKAIGGGRWMSARIDPSSGLPLMTDVSGRSFLVDDDGTEYMADPARQGEAEWRAGVELEEGERVCGAELRLRASSFDGVVEIAAGGRRRMQTVSRWRIRGPIRGVLRLKGVVCPSRPYVELRLKGRVSADMRLRSATVDVVAGGGKCV</sequence>
<dbReference type="Proteomes" id="UP000244925">
    <property type="component" value="Unassembled WGS sequence"/>
</dbReference>
<keyword evidence="3" id="KW-1185">Reference proteome</keyword>
<feature type="compositionally biased region" description="Basic and acidic residues" evidence="1">
    <location>
        <begin position="94"/>
        <end position="104"/>
    </location>
</feature>
<organism evidence="2 3">
    <name type="scientific">Paramuribaculum intestinale</name>
    <dbReference type="NCBI Taxonomy" id="2094151"/>
    <lineage>
        <taxon>Bacteria</taxon>
        <taxon>Pseudomonadati</taxon>
        <taxon>Bacteroidota</taxon>
        <taxon>Bacteroidia</taxon>
        <taxon>Bacteroidales</taxon>
        <taxon>Muribaculaceae</taxon>
        <taxon>Paramuribaculum</taxon>
    </lineage>
</organism>
<evidence type="ECO:0000256" key="1">
    <source>
        <dbReference type="SAM" id="MobiDB-lite"/>
    </source>
</evidence>